<gene>
    <name evidence="2" type="ORF">NH26_23655</name>
</gene>
<evidence type="ECO:0000313" key="3">
    <source>
        <dbReference type="Proteomes" id="UP000179797"/>
    </source>
</evidence>
<dbReference type="STRING" id="915059.NH26_23655"/>
<keyword evidence="1" id="KW-0732">Signal</keyword>
<dbReference type="EMBL" id="JRYR02000002">
    <property type="protein sequence ID" value="OHX64571.1"/>
    <property type="molecule type" value="Genomic_DNA"/>
</dbReference>
<feature type="signal peptide" evidence="1">
    <location>
        <begin position="1"/>
        <end position="19"/>
    </location>
</feature>
<evidence type="ECO:0000313" key="2">
    <source>
        <dbReference type="EMBL" id="OHX64571.1"/>
    </source>
</evidence>
<dbReference type="RefSeq" id="WP_052431690.1">
    <property type="nucleotide sequence ID" value="NZ_JRYR02000002.1"/>
</dbReference>
<dbReference type="SUPFAM" id="SSF159501">
    <property type="entry name" value="EreA/ChaN-like"/>
    <property type="match status" value="1"/>
</dbReference>
<reference evidence="2 3" key="1">
    <citation type="journal article" date="2012" name="Int. J. Syst. Evol. Microbiol.">
        <title>Flammeovirga pacifica sp. nov., isolated from deep-sea sediment.</title>
        <authorList>
            <person name="Xu H."/>
            <person name="Fu Y."/>
            <person name="Yang N."/>
            <person name="Ding Z."/>
            <person name="Lai Q."/>
            <person name="Zeng R."/>
        </authorList>
    </citation>
    <scope>NUCLEOTIDE SEQUENCE [LARGE SCALE GENOMIC DNA]</scope>
    <source>
        <strain evidence="3">DSM 24597 / LMG 26175 / WPAGA1</strain>
    </source>
</reference>
<evidence type="ECO:0000256" key="1">
    <source>
        <dbReference type="SAM" id="SignalP"/>
    </source>
</evidence>
<dbReference type="AlphaFoldDB" id="A0A1S1YU69"/>
<proteinExistence type="predicted"/>
<evidence type="ECO:0008006" key="4">
    <source>
        <dbReference type="Google" id="ProtNLM"/>
    </source>
</evidence>
<comment type="caution">
    <text evidence="2">The sequence shown here is derived from an EMBL/GenBank/DDBJ whole genome shotgun (WGS) entry which is preliminary data.</text>
</comment>
<dbReference type="OrthoDB" id="2963278at2"/>
<sequence>MRIYLYLFLSVFLFSCTNAKKENFSAPLLPKDYIIKKFQNHDIILLGEEHGVKENIEFIQSIIPSLYKNGIYYLGMEFGAYEMQEELDELLVADEYDPQKTKDIFFYYNVGWAFLEYHEIYHKVWEFNQTLSSQQKKFRIINLSYKFHWDKFDMEHQKESLDEVFNLGEIDSFRSEIVQKEIIDKKEKALLLVGTPHAFSKFTHDVQKPIKDPNCPFVDIYLGNRLYDMLGDKVFTILFHQAFYGYKDNGYKSSTPADGKLVEMIQKRHIGKIGFDVSGVIGNLPDHSSLGFCQENVKLRDICDGYIYLKPLKELSACTIDASFYSGRDYKTEVYPFIPDPNWNTPPETLKEYLQNIHDYVSIEKRYGGL</sequence>
<dbReference type="PROSITE" id="PS51257">
    <property type="entry name" value="PROKAR_LIPOPROTEIN"/>
    <property type="match status" value="1"/>
</dbReference>
<organism evidence="2 3">
    <name type="scientific">Flammeovirga pacifica</name>
    <dbReference type="NCBI Taxonomy" id="915059"/>
    <lineage>
        <taxon>Bacteria</taxon>
        <taxon>Pseudomonadati</taxon>
        <taxon>Bacteroidota</taxon>
        <taxon>Cytophagia</taxon>
        <taxon>Cytophagales</taxon>
        <taxon>Flammeovirgaceae</taxon>
        <taxon>Flammeovirga</taxon>
    </lineage>
</organism>
<dbReference type="Proteomes" id="UP000179797">
    <property type="component" value="Unassembled WGS sequence"/>
</dbReference>
<protein>
    <recommendedName>
        <fullName evidence="4">Haem-binding uptake Tiki superfamily ChaN domain-containing protein</fullName>
    </recommendedName>
</protein>
<feature type="chain" id="PRO_5010345778" description="Haem-binding uptake Tiki superfamily ChaN domain-containing protein" evidence="1">
    <location>
        <begin position="20"/>
        <end position="370"/>
    </location>
</feature>
<accession>A0A1S1YU69</accession>
<keyword evidence="3" id="KW-1185">Reference proteome</keyword>
<dbReference type="Gene3D" id="3.40.50.11550">
    <property type="match status" value="1"/>
</dbReference>
<name>A0A1S1YU69_FLAPC</name>